<accession>W7DS88</accession>
<dbReference type="RefSeq" id="WP_036061802.1">
    <property type="nucleotide sequence ID" value="NZ_AODM01000005.1"/>
</dbReference>
<organism evidence="1 2">
    <name type="scientific">Listeria fleischmannii FSL S10-1203</name>
    <dbReference type="NCBI Taxonomy" id="1265822"/>
    <lineage>
        <taxon>Bacteria</taxon>
        <taxon>Bacillati</taxon>
        <taxon>Bacillota</taxon>
        <taxon>Bacilli</taxon>
        <taxon>Bacillales</taxon>
        <taxon>Listeriaceae</taxon>
        <taxon>Listeria</taxon>
    </lineage>
</organism>
<proteinExistence type="predicted"/>
<dbReference type="EMBL" id="AODM01000005">
    <property type="protein sequence ID" value="EUJ64740.1"/>
    <property type="molecule type" value="Genomic_DNA"/>
</dbReference>
<sequence length="133" mass="15354">MANPYNEIYRHLFGVSEALGYETYDYLPDSEASYPFVFLGEQFSKDLQTKTKLRGNTNIIIHIFSYERRRKDVEMMMDTLNRAIYGIGYTTNFYWIVNGAKNAQHIFHENQDGGSPLVHGVLDVTLEFLGKGE</sequence>
<evidence type="ECO:0000313" key="2">
    <source>
        <dbReference type="Proteomes" id="UP000019241"/>
    </source>
</evidence>
<dbReference type="AlphaFoldDB" id="W7DS88"/>
<evidence type="ECO:0000313" key="1">
    <source>
        <dbReference type="EMBL" id="EUJ64740.1"/>
    </source>
</evidence>
<dbReference type="InterPro" id="IPR053745">
    <property type="entry name" value="Viral_Tail_Comp_sf"/>
</dbReference>
<dbReference type="Gene3D" id="3.30.2000.30">
    <property type="match status" value="1"/>
</dbReference>
<comment type="caution">
    <text evidence="1">The sequence shown here is derived from an EMBL/GenBank/DDBJ whole genome shotgun (WGS) entry which is preliminary data.</text>
</comment>
<dbReference type="PATRIC" id="fig|1265822.4.peg.198"/>
<gene>
    <name evidence="1" type="ORF">MCOL2_00960</name>
</gene>
<reference evidence="1 2" key="1">
    <citation type="submission" date="2012-12" db="EMBL/GenBank/DDBJ databases">
        <title>Novel taxa of Listeriaceae from agricultural environments in the United States.</title>
        <authorList>
            <person name="den Bakker H.C."/>
            <person name="Allred A."/>
            <person name="Warchocki S."/>
            <person name="Wright E.M."/>
            <person name="Burrell A."/>
            <person name="Nightingale K.K."/>
            <person name="Kephart D."/>
            <person name="Wiedmann M."/>
        </authorList>
    </citation>
    <scope>NUCLEOTIDE SEQUENCE [LARGE SCALE GENOMIC DNA]</scope>
    <source>
        <strain evidence="1 2">FSL S10-1203</strain>
    </source>
</reference>
<name>W7DS88_9LIST</name>
<dbReference type="Proteomes" id="UP000019241">
    <property type="component" value="Unassembled WGS sequence"/>
</dbReference>
<protein>
    <submittedName>
        <fullName evidence="1">Uncharacterized protein</fullName>
    </submittedName>
</protein>